<dbReference type="EMBL" id="JAMFTS010000001">
    <property type="protein sequence ID" value="KAJ4818658.1"/>
    <property type="molecule type" value="Genomic_DNA"/>
</dbReference>
<dbReference type="FunFam" id="3.40.50.300:FF:001091">
    <property type="entry name" value="Probable disease resistance protein At1g61300"/>
    <property type="match status" value="1"/>
</dbReference>
<dbReference type="GO" id="GO:0043531">
    <property type="term" value="F:ADP binding"/>
    <property type="evidence" value="ECO:0007669"/>
    <property type="project" value="InterPro"/>
</dbReference>
<evidence type="ECO:0000259" key="6">
    <source>
        <dbReference type="Pfam" id="PF00931"/>
    </source>
</evidence>
<dbReference type="InterPro" id="IPR055414">
    <property type="entry name" value="LRR_R13L4/SHOC2-like"/>
</dbReference>
<gene>
    <name evidence="10" type="ORF">LUZ62_031224</name>
</gene>
<dbReference type="Proteomes" id="UP001140206">
    <property type="component" value="Chromosome 1"/>
</dbReference>
<evidence type="ECO:0000256" key="2">
    <source>
        <dbReference type="ARBA" id="ARBA00022614"/>
    </source>
</evidence>
<name>A0AAV8HUR9_9POAL</name>
<dbReference type="PANTHER" id="PTHR23155">
    <property type="entry name" value="DISEASE RESISTANCE PROTEIN RP"/>
    <property type="match status" value="1"/>
</dbReference>
<dbReference type="GO" id="GO:0042742">
    <property type="term" value="P:defense response to bacterium"/>
    <property type="evidence" value="ECO:0007669"/>
    <property type="project" value="UniProtKB-ARBA"/>
</dbReference>
<dbReference type="InterPro" id="IPR038005">
    <property type="entry name" value="RX-like_CC"/>
</dbReference>
<feature type="domain" description="Disease resistance protein winged helix" evidence="8">
    <location>
        <begin position="425"/>
        <end position="495"/>
    </location>
</feature>
<evidence type="ECO:0000313" key="10">
    <source>
        <dbReference type="EMBL" id="KAJ4818658.1"/>
    </source>
</evidence>
<dbReference type="AlphaFoldDB" id="A0AAV8HUR9"/>
<dbReference type="PRINTS" id="PR00364">
    <property type="entry name" value="DISEASERSIST"/>
</dbReference>
<evidence type="ECO:0000313" key="11">
    <source>
        <dbReference type="Proteomes" id="UP001140206"/>
    </source>
</evidence>
<keyword evidence="11" id="KW-1185">Reference proteome</keyword>
<dbReference type="InterPro" id="IPR032675">
    <property type="entry name" value="LRR_dom_sf"/>
</dbReference>
<dbReference type="Pfam" id="PF18052">
    <property type="entry name" value="Rx_N"/>
    <property type="match status" value="1"/>
</dbReference>
<feature type="domain" description="Disease resistance N-terminal" evidence="7">
    <location>
        <begin position="6"/>
        <end position="86"/>
    </location>
</feature>
<comment type="similarity">
    <text evidence="1">Belongs to the disease resistance NB-LRR family.</text>
</comment>
<proteinExistence type="inferred from homology"/>
<keyword evidence="4" id="KW-0547">Nucleotide-binding</keyword>
<organism evidence="10 11">
    <name type="scientific">Rhynchospora pubera</name>
    <dbReference type="NCBI Taxonomy" id="906938"/>
    <lineage>
        <taxon>Eukaryota</taxon>
        <taxon>Viridiplantae</taxon>
        <taxon>Streptophyta</taxon>
        <taxon>Embryophyta</taxon>
        <taxon>Tracheophyta</taxon>
        <taxon>Spermatophyta</taxon>
        <taxon>Magnoliopsida</taxon>
        <taxon>Liliopsida</taxon>
        <taxon>Poales</taxon>
        <taxon>Cyperaceae</taxon>
        <taxon>Cyperoideae</taxon>
        <taxon>Rhynchosporeae</taxon>
        <taxon>Rhynchospora</taxon>
    </lineage>
</organism>
<evidence type="ECO:0000259" key="9">
    <source>
        <dbReference type="Pfam" id="PF23598"/>
    </source>
</evidence>
<keyword evidence="2" id="KW-0433">Leucine-rich repeat</keyword>
<dbReference type="FunFam" id="1.10.10.10:FF:000322">
    <property type="entry name" value="Probable disease resistance protein At1g63360"/>
    <property type="match status" value="1"/>
</dbReference>
<dbReference type="Pfam" id="PF23559">
    <property type="entry name" value="WHD_DRP"/>
    <property type="match status" value="1"/>
</dbReference>
<sequence>MAEVLLGAVLEKLTNFTVDKVIEKALSFYGIREEVEKLSRELNYIKALIEDADRKHIVEKRQMQLVKDTIDIAYDIEDAIDIFHSECPEKLKLPGIRGRLGWLPKEISKIPFLYQFQQEIKEIQSRIREINEFRERYEITMLGTGDKIPPPNTELNLIFDDSDVIGFDTHRDNVVKLLLDEAYESLAVVSIVGLGGLGKTTLARKVCNSNYVSENFGKPIWITISQAYDLLKILQDIAKDLGILSGNTEDKKDLAIKIREFLEEKRYLIVFDDVWAEDFWKNIKNVMPDKNNGSRVLITTRFENVAKMADTKYDPYKLPTLDQEQSLNLFLRKAVPKKHQSPGGLPDELKILAQEFVAKCKGLPLALIVFGSLLSTKSYDFHEWKELLDTMSWQVDGSECIDVIATSYEYLPLAKKLCFLYFAAYPEDYEIRIEHLLRIWVAERLIPQEDTRTLEETAMCFLKDLVQRSMVQVSDKNYDGSIECCRVHDVLRDLAIQKAKEMNFLVVCLKPDDWKSCNKARRVAINYSSNVNELMNDYANPNIRSLLLFGKSLKLDCSKYRVLRVLGDMNSEYVTTEEKLVLQKFKVLPHLRYLKLVSEIEGKEREFGEWIRGMKYLETLDLGYYSTHGDLSKWIWGVKTLRHVILNDNYGTQGPPGSVDLRNLQTLLHVSYSESRQASGSPNMTEVRELKIKVHEKYFSKEEIVTLLHKLEHLVYLDIRGISGVDLGRIIWKDFPFYKNLKDLHIMEKSEIFDGDGNEGILPANDDGSKILVLSDDTFPPYLTYLGLVGFEFVSDPMSVLQKLQNLKKLTISGSEKENVLSWSFRCSAGGFKQLEDLYISEIKVDEWEIEKGTLPMLKRLNVYKCDPLKVPLELVHLPSLNHLNWTTGIQTNNDKKRNIHEQRPDVRFPFDFVD</sequence>
<dbReference type="InterPro" id="IPR044974">
    <property type="entry name" value="Disease_R_plants"/>
</dbReference>
<evidence type="ECO:0000256" key="1">
    <source>
        <dbReference type="ARBA" id="ARBA00008894"/>
    </source>
</evidence>
<dbReference type="Pfam" id="PF23598">
    <property type="entry name" value="LRR_14"/>
    <property type="match status" value="1"/>
</dbReference>
<protein>
    <submittedName>
        <fullName evidence="10">Disease resistance protein (CC-NBS-LRR class) family</fullName>
    </submittedName>
</protein>
<dbReference type="InterPro" id="IPR027417">
    <property type="entry name" value="P-loop_NTPase"/>
</dbReference>
<dbReference type="InterPro" id="IPR041118">
    <property type="entry name" value="Rx_N"/>
</dbReference>
<dbReference type="Gene3D" id="1.10.10.10">
    <property type="entry name" value="Winged helix-like DNA-binding domain superfamily/Winged helix DNA-binding domain"/>
    <property type="match status" value="1"/>
</dbReference>
<dbReference type="InterPro" id="IPR058922">
    <property type="entry name" value="WHD_DRP"/>
</dbReference>
<dbReference type="InterPro" id="IPR002182">
    <property type="entry name" value="NB-ARC"/>
</dbReference>
<dbReference type="SUPFAM" id="SSF52058">
    <property type="entry name" value="L domain-like"/>
    <property type="match status" value="1"/>
</dbReference>
<dbReference type="CDD" id="cd14798">
    <property type="entry name" value="RX-CC_like"/>
    <property type="match status" value="1"/>
</dbReference>
<dbReference type="Gene3D" id="1.20.5.4130">
    <property type="match status" value="1"/>
</dbReference>
<reference evidence="10" key="1">
    <citation type="submission" date="2022-08" db="EMBL/GenBank/DDBJ databases">
        <authorList>
            <person name="Marques A."/>
        </authorList>
    </citation>
    <scope>NUCLEOTIDE SEQUENCE</scope>
    <source>
        <strain evidence="10">RhyPub2mFocal</strain>
        <tissue evidence="10">Leaves</tissue>
    </source>
</reference>
<dbReference type="Pfam" id="PF00931">
    <property type="entry name" value="NB-ARC"/>
    <property type="match status" value="1"/>
</dbReference>
<dbReference type="Gene3D" id="3.80.10.10">
    <property type="entry name" value="Ribonuclease Inhibitor"/>
    <property type="match status" value="1"/>
</dbReference>
<feature type="domain" description="Disease resistance R13L4/SHOC-2-like LRR" evidence="9">
    <location>
        <begin position="543"/>
        <end position="894"/>
    </location>
</feature>
<dbReference type="PANTHER" id="PTHR23155:SF1205">
    <property type="entry name" value="DISEASE RESISTANCE PROTEIN RPM1"/>
    <property type="match status" value="1"/>
</dbReference>
<dbReference type="GO" id="GO:0009626">
    <property type="term" value="P:plant-type hypersensitive response"/>
    <property type="evidence" value="ECO:0007669"/>
    <property type="project" value="UniProtKB-ARBA"/>
</dbReference>
<evidence type="ECO:0000259" key="8">
    <source>
        <dbReference type="Pfam" id="PF23559"/>
    </source>
</evidence>
<dbReference type="InterPro" id="IPR042197">
    <property type="entry name" value="Apaf_helical"/>
</dbReference>
<dbReference type="Gene3D" id="3.40.50.300">
    <property type="entry name" value="P-loop containing nucleotide triphosphate hydrolases"/>
    <property type="match status" value="1"/>
</dbReference>
<dbReference type="Gene3D" id="1.10.8.430">
    <property type="entry name" value="Helical domain of apoptotic protease-activating factors"/>
    <property type="match status" value="1"/>
</dbReference>
<accession>A0AAV8HUR9</accession>
<dbReference type="InterPro" id="IPR036388">
    <property type="entry name" value="WH-like_DNA-bd_sf"/>
</dbReference>
<evidence type="ECO:0000256" key="5">
    <source>
        <dbReference type="ARBA" id="ARBA00022821"/>
    </source>
</evidence>
<dbReference type="SUPFAM" id="SSF52540">
    <property type="entry name" value="P-loop containing nucleoside triphosphate hydrolases"/>
    <property type="match status" value="1"/>
</dbReference>
<feature type="domain" description="NB-ARC" evidence="6">
    <location>
        <begin position="169"/>
        <end position="338"/>
    </location>
</feature>
<evidence type="ECO:0000256" key="3">
    <source>
        <dbReference type="ARBA" id="ARBA00022737"/>
    </source>
</evidence>
<keyword evidence="5" id="KW-0611">Plant defense</keyword>
<evidence type="ECO:0000256" key="4">
    <source>
        <dbReference type="ARBA" id="ARBA00022741"/>
    </source>
</evidence>
<evidence type="ECO:0000259" key="7">
    <source>
        <dbReference type="Pfam" id="PF18052"/>
    </source>
</evidence>
<dbReference type="GO" id="GO:0002758">
    <property type="term" value="P:innate immune response-activating signaling pathway"/>
    <property type="evidence" value="ECO:0007669"/>
    <property type="project" value="UniProtKB-ARBA"/>
</dbReference>
<comment type="caution">
    <text evidence="10">The sequence shown here is derived from an EMBL/GenBank/DDBJ whole genome shotgun (WGS) entry which is preliminary data.</text>
</comment>
<keyword evidence="3" id="KW-0677">Repeat</keyword>